<feature type="binding site" evidence="11">
    <location>
        <position position="160"/>
    </location>
    <ligand>
        <name>substrate</name>
    </ligand>
</feature>
<evidence type="ECO:0000256" key="4">
    <source>
        <dbReference type="ARBA" id="ARBA00022490"/>
    </source>
</evidence>
<comment type="subcellular location">
    <subcellularLocation>
        <location evidence="1 11">Cytoplasm</location>
    </subcellularLocation>
</comment>
<evidence type="ECO:0000256" key="1">
    <source>
        <dbReference type="ARBA" id="ARBA00004496"/>
    </source>
</evidence>
<evidence type="ECO:0000256" key="9">
    <source>
        <dbReference type="ARBA" id="ARBA00023268"/>
    </source>
</evidence>
<comment type="pathway">
    <text evidence="11">Amino-acid biosynthesis; L-arginine biosynthesis; L-ornithine and N-acetyl-L-glutamate from L-glutamate and N(2)-acetyl-L-ornithine (cyclic): step 1/1.</text>
</comment>
<dbReference type="InterPro" id="IPR016117">
    <property type="entry name" value="ArgJ-like_dom_sf"/>
</dbReference>
<comment type="caution">
    <text evidence="12">The sequence shown here is derived from an EMBL/GenBank/DDBJ whole genome shotgun (WGS) entry which is preliminary data.</text>
</comment>
<evidence type="ECO:0000256" key="2">
    <source>
        <dbReference type="ARBA" id="ARBA00006774"/>
    </source>
</evidence>
<keyword evidence="5 11" id="KW-0055">Arginine biosynthesis</keyword>
<dbReference type="UniPathway" id="UPA00068">
    <property type="reaction ID" value="UER00106"/>
</dbReference>
<feature type="binding site" evidence="11">
    <location>
        <position position="284"/>
    </location>
    <ligand>
        <name>substrate</name>
    </ligand>
</feature>
<protein>
    <recommendedName>
        <fullName evidence="11">Arginine biosynthesis bifunctional protein ArgJ</fullName>
    </recommendedName>
    <domain>
        <recommendedName>
            <fullName evidence="11">Glutamate N-acetyltransferase</fullName>
            <ecNumber evidence="11">2.3.1.35</ecNumber>
        </recommendedName>
        <alternativeName>
            <fullName evidence="11">Ornithine acetyltransferase</fullName>
            <shortName evidence="11">OATase</shortName>
        </alternativeName>
        <alternativeName>
            <fullName evidence="11">Ornithine transacetylase</fullName>
        </alternativeName>
    </domain>
    <domain>
        <recommendedName>
            <fullName evidence="11">Amino-acid acetyltransferase</fullName>
            <ecNumber evidence="11">2.3.1.1</ecNumber>
        </recommendedName>
        <alternativeName>
            <fullName evidence="11">N-acetylglutamate synthase</fullName>
            <shortName evidence="11">AGSase</shortName>
        </alternativeName>
    </domain>
    <component>
        <recommendedName>
            <fullName evidence="11">Arginine biosynthesis bifunctional protein ArgJ alpha chain</fullName>
        </recommendedName>
    </component>
    <component>
        <recommendedName>
            <fullName evidence="11">Arginine biosynthesis bifunctional protein ArgJ beta chain</fullName>
        </recommendedName>
    </component>
</protein>
<evidence type="ECO:0000256" key="10">
    <source>
        <dbReference type="ARBA" id="ARBA00023315"/>
    </source>
</evidence>
<dbReference type="Gene3D" id="3.60.70.12">
    <property type="entry name" value="L-amino peptidase D-ALA esterase/amidase"/>
    <property type="match status" value="1"/>
</dbReference>
<accession>A0A4R2PKC5</accession>
<reference evidence="12 13" key="1">
    <citation type="submission" date="2019-03" db="EMBL/GenBank/DDBJ databases">
        <title>Genomic Encyclopedia of Type Strains, Phase IV (KMG-IV): sequencing the most valuable type-strain genomes for metagenomic binning, comparative biology and taxonomic classification.</title>
        <authorList>
            <person name="Goeker M."/>
        </authorList>
    </citation>
    <scope>NUCLEOTIDE SEQUENCE [LARGE SCALE GENOMIC DNA]</scope>
    <source>
        <strain evidence="12 13">DSM 2132</strain>
    </source>
</reference>
<keyword evidence="4 11" id="KW-0963">Cytoplasm</keyword>
<dbReference type="GO" id="GO:0006526">
    <property type="term" value="P:L-arginine biosynthetic process"/>
    <property type="evidence" value="ECO:0007669"/>
    <property type="project" value="UniProtKB-UniRule"/>
</dbReference>
<proteinExistence type="inferred from homology"/>
<keyword evidence="8 11" id="KW-0068">Autocatalytic cleavage</keyword>
<dbReference type="OrthoDB" id="9804242at2"/>
<dbReference type="EC" id="2.3.1.1" evidence="11"/>
<dbReference type="RefSeq" id="WP_132708398.1">
    <property type="nucleotide sequence ID" value="NZ_JACIGF010000005.1"/>
</dbReference>
<dbReference type="SUPFAM" id="SSF56266">
    <property type="entry name" value="DmpA/ArgJ-like"/>
    <property type="match status" value="1"/>
</dbReference>
<dbReference type="PANTHER" id="PTHR23100">
    <property type="entry name" value="ARGININE BIOSYNTHESIS BIFUNCTIONAL PROTEIN ARGJ"/>
    <property type="match status" value="1"/>
</dbReference>
<dbReference type="AlphaFoldDB" id="A0A4R2PKC5"/>
<dbReference type="InterPro" id="IPR002813">
    <property type="entry name" value="Arg_biosynth_ArgJ"/>
</dbReference>
<keyword evidence="9 11" id="KW-0511">Multifunctional enzyme</keyword>
<feature type="site" description="Involved in the stabilization of negative charge on the oxyanion by the formation of the oxyanion hole" evidence="11">
    <location>
        <position position="123"/>
    </location>
</feature>
<feature type="binding site" evidence="11">
    <location>
        <position position="186"/>
    </location>
    <ligand>
        <name>substrate</name>
    </ligand>
</feature>
<dbReference type="GO" id="GO:0004358">
    <property type="term" value="F:L-glutamate N-acetyltransferase activity, acting on acetyl-L-ornithine as donor"/>
    <property type="evidence" value="ECO:0007669"/>
    <property type="project" value="UniProtKB-UniRule"/>
</dbReference>
<evidence type="ECO:0000313" key="13">
    <source>
        <dbReference type="Proteomes" id="UP000295399"/>
    </source>
</evidence>
<evidence type="ECO:0000256" key="5">
    <source>
        <dbReference type="ARBA" id="ARBA00022571"/>
    </source>
</evidence>
<evidence type="ECO:0000256" key="7">
    <source>
        <dbReference type="ARBA" id="ARBA00022679"/>
    </source>
</evidence>
<sequence>MAQDLPVSPLAPAGFPDLPAVAGVRTATLAAGLRYQGRPDLFLAVCDEATTAAGVFTTSKTASAPVDWCRQVAPHGAGRALLVNAGNANAFTGRAGRDAVAGEVAAVTGALGCAETGVWLASTGVIGEPMDAGGFPGHLAALVERLGPPDWRAAADAIRTTDTFAKGAGGNAQIDGTPVALAGVAKGSGMIAPHMATMLAFLFTDAAIAAPVLRQLVADAADHGFNRITVDGDTSTSDSVVVFATGRAGNRVIDDPADPALDDFRALLQRTCLDLAQQIVRDGEGASRFVEVRVSGAETPAAARRIAFAIANSPIVKAAVAGGDPNWGRVVMAVGKSGEAADRDRLAIRFGDLPVAEAGARHPAYDEAACAAYFKGAEIVIAVDVGVGTGTDTVWTCDLTHGYIAINADYRS</sequence>
<dbReference type="PANTHER" id="PTHR23100:SF0">
    <property type="entry name" value="ARGININE BIOSYNTHESIS BIFUNCTIONAL PROTEIN ARGJ, MITOCHONDRIAL"/>
    <property type="match status" value="1"/>
</dbReference>
<comment type="subunit">
    <text evidence="3 11">Heterotetramer of two alpha and two beta chains.</text>
</comment>
<feature type="site" description="Involved in the stabilization of negative charge on the oxyanion by the formation of the oxyanion hole" evidence="11">
    <location>
        <position position="124"/>
    </location>
</feature>
<dbReference type="HAMAP" id="MF_01106">
    <property type="entry name" value="ArgJ"/>
    <property type="match status" value="1"/>
</dbReference>
<dbReference type="InParanoid" id="A0A4R2PKC5"/>
<gene>
    <name evidence="11" type="primary">argJ</name>
    <name evidence="12" type="ORF">EV659_10591</name>
</gene>
<evidence type="ECO:0000256" key="6">
    <source>
        <dbReference type="ARBA" id="ARBA00022605"/>
    </source>
</evidence>
<comment type="pathway">
    <text evidence="11">Amino-acid biosynthesis; L-arginine biosynthesis; N(2)-acetyl-L-ornithine from L-glutamate: step 1/4.</text>
</comment>
<feature type="binding site" evidence="11">
    <location>
        <position position="407"/>
    </location>
    <ligand>
        <name>substrate</name>
    </ligand>
</feature>
<feature type="binding site" evidence="11">
    <location>
        <position position="412"/>
    </location>
    <ligand>
        <name>substrate</name>
    </ligand>
</feature>
<comment type="function">
    <text evidence="11">Catalyzes two activities which are involved in the cyclic version of arginine biosynthesis: the synthesis of N-acetylglutamate from glutamate and acetyl-CoA as the acetyl donor, and of ornithine by transacetylation between N(2)-acetylornithine and glutamate.</text>
</comment>
<feature type="site" description="Cleavage; by autolysis" evidence="11">
    <location>
        <begin position="196"/>
        <end position="197"/>
    </location>
</feature>
<dbReference type="GO" id="GO:0004042">
    <property type="term" value="F:L-glutamate N-acetyltransferase activity"/>
    <property type="evidence" value="ECO:0007669"/>
    <property type="project" value="UniProtKB-UniRule"/>
</dbReference>
<keyword evidence="13" id="KW-1185">Reference proteome</keyword>
<dbReference type="InterPro" id="IPR042195">
    <property type="entry name" value="ArgJ_beta_C"/>
</dbReference>
<comment type="catalytic activity">
    <reaction evidence="11">
        <text>N(2)-acetyl-L-ornithine + L-glutamate = N-acetyl-L-glutamate + L-ornithine</text>
        <dbReference type="Rhea" id="RHEA:15349"/>
        <dbReference type="ChEBI" id="CHEBI:29985"/>
        <dbReference type="ChEBI" id="CHEBI:44337"/>
        <dbReference type="ChEBI" id="CHEBI:46911"/>
        <dbReference type="ChEBI" id="CHEBI:57805"/>
        <dbReference type="EC" id="2.3.1.35"/>
    </reaction>
</comment>
<feature type="binding site" evidence="11">
    <location>
        <position position="197"/>
    </location>
    <ligand>
        <name>substrate</name>
    </ligand>
</feature>
<keyword evidence="7 11" id="KW-0808">Transferase</keyword>
<dbReference type="NCBIfam" id="TIGR00120">
    <property type="entry name" value="ArgJ"/>
    <property type="match status" value="1"/>
</dbReference>
<dbReference type="Gene3D" id="3.10.20.340">
    <property type="entry name" value="ArgJ beta chain, C-terminal domain"/>
    <property type="match status" value="1"/>
</dbReference>
<feature type="chain" id="PRO_5023397736" description="Arginine biosynthesis bifunctional protein ArgJ alpha chain" evidence="11">
    <location>
        <begin position="1"/>
        <end position="196"/>
    </location>
</feature>
<evidence type="ECO:0000313" key="12">
    <source>
        <dbReference type="EMBL" id="TCP34465.1"/>
    </source>
</evidence>
<dbReference type="FunFam" id="3.60.70.12:FF:000001">
    <property type="entry name" value="Arginine biosynthesis bifunctional protein ArgJ, chloroplastic"/>
    <property type="match status" value="1"/>
</dbReference>
<evidence type="ECO:0000256" key="3">
    <source>
        <dbReference type="ARBA" id="ARBA00011475"/>
    </source>
</evidence>
<dbReference type="CDD" id="cd02152">
    <property type="entry name" value="OAT"/>
    <property type="match status" value="1"/>
</dbReference>
<feature type="chain" id="PRO_5023397737" description="Arginine biosynthesis bifunctional protein ArgJ beta chain" evidence="11">
    <location>
        <begin position="197"/>
        <end position="412"/>
    </location>
</feature>
<evidence type="ECO:0000256" key="8">
    <source>
        <dbReference type="ARBA" id="ARBA00022813"/>
    </source>
</evidence>
<dbReference type="NCBIfam" id="NF003802">
    <property type="entry name" value="PRK05388.1"/>
    <property type="match status" value="1"/>
</dbReference>
<dbReference type="FunFam" id="3.10.20.340:FF:000003">
    <property type="entry name" value="Arginine biosynthesis bifunctional protein ArgJ"/>
    <property type="match status" value="1"/>
</dbReference>
<dbReference type="GO" id="GO:0006592">
    <property type="term" value="P:ornithine biosynthetic process"/>
    <property type="evidence" value="ECO:0007669"/>
    <property type="project" value="TreeGrafter"/>
</dbReference>
<dbReference type="EMBL" id="SLXO01000005">
    <property type="protein sequence ID" value="TCP34465.1"/>
    <property type="molecule type" value="Genomic_DNA"/>
</dbReference>
<dbReference type="Pfam" id="PF01960">
    <property type="entry name" value="ArgJ"/>
    <property type="match status" value="1"/>
</dbReference>
<organism evidence="12 13">
    <name type="scientific">Rhodothalassium salexigens DSM 2132</name>
    <dbReference type="NCBI Taxonomy" id="1188247"/>
    <lineage>
        <taxon>Bacteria</taxon>
        <taxon>Pseudomonadati</taxon>
        <taxon>Pseudomonadota</taxon>
        <taxon>Alphaproteobacteria</taxon>
        <taxon>Rhodothalassiales</taxon>
        <taxon>Rhodothalassiaceae</taxon>
        <taxon>Rhodothalassium</taxon>
    </lineage>
</organism>
<keyword evidence="10 11" id="KW-0012">Acyltransferase</keyword>
<comment type="similarity">
    <text evidence="2 11">Belongs to the ArgJ family.</text>
</comment>
<dbReference type="Proteomes" id="UP000295399">
    <property type="component" value="Unassembled WGS sequence"/>
</dbReference>
<name>A0A4R2PKC5_RHOSA</name>
<keyword evidence="6 11" id="KW-0028">Amino-acid biosynthesis</keyword>
<comment type="catalytic activity">
    <reaction evidence="11">
        <text>L-glutamate + acetyl-CoA = N-acetyl-L-glutamate + CoA + H(+)</text>
        <dbReference type="Rhea" id="RHEA:24292"/>
        <dbReference type="ChEBI" id="CHEBI:15378"/>
        <dbReference type="ChEBI" id="CHEBI:29985"/>
        <dbReference type="ChEBI" id="CHEBI:44337"/>
        <dbReference type="ChEBI" id="CHEBI:57287"/>
        <dbReference type="ChEBI" id="CHEBI:57288"/>
        <dbReference type="EC" id="2.3.1.1"/>
    </reaction>
</comment>
<evidence type="ECO:0000256" key="11">
    <source>
        <dbReference type="HAMAP-Rule" id="MF_01106"/>
    </source>
</evidence>
<feature type="active site" description="Nucleophile" evidence="11">
    <location>
        <position position="197"/>
    </location>
</feature>
<dbReference type="GO" id="GO:0005737">
    <property type="term" value="C:cytoplasm"/>
    <property type="evidence" value="ECO:0007669"/>
    <property type="project" value="UniProtKB-SubCell"/>
</dbReference>
<dbReference type="EC" id="2.3.1.35" evidence="11"/>